<organism evidence="2 3">
    <name type="scientific">Rhinolophus ferrumequinum</name>
    <name type="common">Greater horseshoe bat</name>
    <dbReference type="NCBI Taxonomy" id="59479"/>
    <lineage>
        <taxon>Eukaryota</taxon>
        <taxon>Metazoa</taxon>
        <taxon>Chordata</taxon>
        <taxon>Craniata</taxon>
        <taxon>Vertebrata</taxon>
        <taxon>Euteleostomi</taxon>
        <taxon>Mammalia</taxon>
        <taxon>Eutheria</taxon>
        <taxon>Laurasiatheria</taxon>
        <taxon>Chiroptera</taxon>
        <taxon>Yinpterochiroptera</taxon>
        <taxon>Rhinolophoidea</taxon>
        <taxon>Rhinolophidae</taxon>
        <taxon>Rhinolophinae</taxon>
        <taxon>Rhinolophus</taxon>
    </lineage>
</organism>
<dbReference type="Proteomes" id="UP000585614">
    <property type="component" value="Unassembled WGS sequence"/>
</dbReference>
<feature type="compositionally biased region" description="Polar residues" evidence="1">
    <location>
        <begin position="79"/>
        <end position="88"/>
    </location>
</feature>
<dbReference type="EMBL" id="JACAGC010000027">
    <property type="protein sequence ID" value="KAF6274653.1"/>
    <property type="molecule type" value="Genomic_DNA"/>
</dbReference>
<protein>
    <submittedName>
        <fullName evidence="2">Uncharacterized protein</fullName>
    </submittedName>
</protein>
<accession>A0A7J7RF09</accession>
<reference evidence="2 3" key="1">
    <citation type="journal article" date="2020" name="Nature">
        <title>Six reference-quality genomes reveal evolution of bat adaptations.</title>
        <authorList>
            <person name="Jebb D."/>
            <person name="Huang Z."/>
            <person name="Pippel M."/>
            <person name="Hughes G.M."/>
            <person name="Lavrichenko K."/>
            <person name="Devanna P."/>
            <person name="Winkler S."/>
            <person name="Jermiin L.S."/>
            <person name="Skirmuntt E.C."/>
            <person name="Katzourakis A."/>
            <person name="Burkitt-Gray L."/>
            <person name="Ray D.A."/>
            <person name="Sullivan K.A.M."/>
            <person name="Roscito J.G."/>
            <person name="Kirilenko B.M."/>
            <person name="Davalos L.M."/>
            <person name="Corthals A.P."/>
            <person name="Power M.L."/>
            <person name="Jones G."/>
            <person name="Ransome R.D."/>
            <person name="Dechmann D.K.N."/>
            <person name="Locatelli A.G."/>
            <person name="Puechmaille S.J."/>
            <person name="Fedrigo O."/>
            <person name="Jarvis E.D."/>
            <person name="Hiller M."/>
            <person name="Vernes S.C."/>
            <person name="Myers E.W."/>
            <person name="Teeling E.C."/>
        </authorList>
    </citation>
    <scope>NUCLEOTIDE SEQUENCE [LARGE SCALE GENOMIC DNA]</scope>
    <source>
        <strain evidence="2">MRhiFer1</strain>
        <tissue evidence="2">Lung</tissue>
    </source>
</reference>
<comment type="caution">
    <text evidence="2">The sequence shown here is derived from an EMBL/GenBank/DDBJ whole genome shotgun (WGS) entry which is preliminary data.</text>
</comment>
<name>A0A7J7RF09_RHIFE</name>
<evidence type="ECO:0000313" key="2">
    <source>
        <dbReference type="EMBL" id="KAF6274653.1"/>
    </source>
</evidence>
<feature type="compositionally biased region" description="Low complexity" evidence="1">
    <location>
        <begin position="59"/>
        <end position="73"/>
    </location>
</feature>
<gene>
    <name evidence="2" type="ORF">mRhiFer1_009488</name>
</gene>
<sequence>MRGLNLLLALGRYLLAFFLLALLREAGIKQWKLLGGDPLNLSLSHSQMLKVEPPAAVTDCAAADSTTPATPTASRRHQQPQGDTNSLKAQRPRVAGARQYLSVEMGSRACRESVVAGDRRDLTPCTPTPALPDCRIVGGEAALRRGDPRASGRTPPGL</sequence>
<evidence type="ECO:0000313" key="3">
    <source>
        <dbReference type="Proteomes" id="UP000585614"/>
    </source>
</evidence>
<feature type="region of interest" description="Disordered" evidence="1">
    <location>
        <begin position="59"/>
        <end position="94"/>
    </location>
</feature>
<proteinExistence type="predicted"/>
<dbReference type="AlphaFoldDB" id="A0A7J7RF09"/>
<evidence type="ECO:0000256" key="1">
    <source>
        <dbReference type="SAM" id="MobiDB-lite"/>
    </source>
</evidence>